<reference evidence="3 4" key="1">
    <citation type="submission" date="2023-10" db="EMBL/GenBank/DDBJ databases">
        <title>Draft genome sequence of Xylaria bambusicola isolate GMP-LS, the root and basal stem rot pathogen of sugarcane in Indonesia.</title>
        <authorList>
            <person name="Selvaraj P."/>
            <person name="Muralishankar V."/>
            <person name="Muruganantham S."/>
            <person name="Sp S."/>
            <person name="Haryani S."/>
            <person name="Lau K.J.X."/>
            <person name="Naqvi N.I."/>
        </authorList>
    </citation>
    <scope>NUCLEOTIDE SEQUENCE [LARGE SCALE GENOMIC DNA]</scope>
    <source>
        <strain evidence="3">GMP-LS</strain>
    </source>
</reference>
<organism evidence="3 4">
    <name type="scientific">Xylaria bambusicola</name>
    <dbReference type="NCBI Taxonomy" id="326684"/>
    <lineage>
        <taxon>Eukaryota</taxon>
        <taxon>Fungi</taxon>
        <taxon>Dikarya</taxon>
        <taxon>Ascomycota</taxon>
        <taxon>Pezizomycotina</taxon>
        <taxon>Sordariomycetes</taxon>
        <taxon>Xylariomycetidae</taxon>
        <taxon>Xylariales</taxon>
        <taxon>Xylariaceae</taxon>
        <taxon>Xylaria</taxon>
    </lineage>
</organism>
<sequence>MPSSVHETFKALGPVDWEAFAQEDPTICMPDIFNDAHCLIDSIPTTFENDFQPAEYSQKAKELRKEWKEVKVNPRDNPLELNVYKLPAKDGRGAWFARRSIHNGQSFKKWKTGIEREFAESLKVQGQPGDGKIRGLGADACVVDRTMDGYGKMQVYQLSAQFPGPTTPRDFVALCLSSDMETMTFTPKKPSQPREYVLVSKPCVHPECPERQGFIRGYYESVELIREVKISEAVTPSSTSVPSDPLSSSATSRSDNVSRESALPNPLGYDQGTESKSSIGEIYDDNDSTIEWIMITRSDPGGSVPRFLIEKKTPEGIVTDAGKFVQWISSERLGMLLKTNFEPIPTEAGTTPINASMSVVPEGLSNSTQAPHNDSRAKMSFGETEQENWEPARSPGPSGVYGIISSTLGVVAAAAASRFYRQPEESESEISTPEISDASSIHSFHSFDDTADIESTTKVPERDEPTISVNADADQSSLQSTQSRHHDKERKRLEARRRKAEEKLRRAEERALTKKNNDAQRDELALQKLREKHEREIAKQEDKYQRDRRKLEAKRAAEEKKAEERRRKQIEREDKANLTLELEKTRADRDVARKEIEILKEQVGQLQALNTKLVARLGREGISLDDSFTSSSGSRGPTPASLSGSVTEQDLEKRPSSAKS</sequence>
<dbReference type="PANTHER" id="PTHR40370">
    <property type="entry name" value="EXPRESSED PROTEIN"/>
    <property type="match status" value="1"/>
</dbReference>
<comment type="caution">
    <text evidence="3">The sequence shown here is derived from an EMBL/GenBank/DDBJ whole genome shotgun (WGS) entry which is preliminary data.</text>
</comment>
<evidence type="ECO:0000256" key="1">
    <source>
        <dbReference type="SAM" id="MobiDB-lite"/>
    </source>
</evidence>
<dbReference type="CDD" id="cd06503">
    <property type="entry name" value="ATP-synt_Fo_b"/>
    <property type="match status" value="1"/>
</dbReference>
<feature type="compositionally biased region" description="Basic and acidic residues" evidence="1">
    <location>
        <begin position="499"/>
        <end position="580"/>
    </location>
</feature>
<feature type="region of interest" description="Disordered" evidence="1">
    <location>
        <begin position="447"/>
        <end position="580"/>
    </location>
</feature>
<feature type="region of interest" description="Disordered" evidence="1">
    <location>
        <begin position="234"/>
        <end position="281"/>
    </location>
</feature>
<gene>
    <name evidence="3" type="ORF">RRF57_003592</name>
</gene>
<feature type="domain" description="DUF3074" evidence="2">
    <location>
        <begin position="95"/>
        <end position="328"/>
    </location>
</feature>
<proteinExistence type="predicted"/>
<feature type="compositionally biased region" description="Basic and acidic residues" evidence="1">
    <location>
        <begin position="650"/>
        <end position="660"/>
    </location>
</feature>
<dbReference type="Gene3D" id="3.30.530.20">
    <property type="match status" value="1"/>
</dbReference>
<feature type="region of interest" description="Disordered" evidence="1">
    <location>
        <begin position="622"/>
        <end position="660"/>
    </location>
</feature>
<feature type="compositionally biased region" description="Low complexity" evidence="1">
    <location>
        <begin position="234"/>
        <end position="255"/>
    </location>
</feature>
<dbReference type="Pfam" id="PF11274">
    <property type="entry name" value="DUF3074"/>
    <property type="match status" value="1"/>
</dbReference>
<dbReference type="InterPro" id="IPR023393">
    <property type="entry name" value="START-like_dom_sf"/>
</dbReference>
<dbReference type="EMBL" id="JAWHQM010000006">
    <property type="protein sequence ID" value="KAK5627877.1"/>
    <property type="molecule type" value="Genomic_DNA"/>
</dbReference>
<protein>
    <recommendedName>
        <fullName evidence="2">DUF3074 domain-containing protein</fullName>
    </recommendedName>
</protein>
<feature type="compositionally biased region" description="Polar residues" evidence="1">
    <location>
        <begin position="467"/>
        <end position="482"/>
    </location>
</feature>
<dbReference type="PANTHER" id="PTHR40370:SF1">
    <property type="entry name" value="DUF3074 DOMAIN-CONTAINING PROTEIN"/>
    <property type="match status" value="1"/>
</dbReference>
<evidence type="ECO:0000313" key="4">
    <source>
        <dbReference type="Proteomes" id="UP001305414"/>
    </source>
</evidence>
<dbReference type="InterPro" id="IPR024500">
    <property type="entry name" value="DUF3074"/>
</dbReference>
<evidence type="ECO:0000259" key="2">
    <source>
        <dbReference type="Pfam" id="PF11274"/>
    </source>
</evidence>
<accession>A0AAN7Z3K7</accession>
<dbReference type="Proteomes" id="UP001305414">
    <property type="component" value="Unassembled WGS sequence"/>
</dbReference>
<dbReference type="AlphaFoldDB" id="A0AAN7Z3K7"/>
<feature type="compositionally biased region" description="Low complexity" evidence="1">
    <location>
        <begin position="624"/>
        <end position="641"/>
    </location>
</feature>
<evidence type="ECO:0000313" key="3">
    <source>
        <dbReference type="EMBL" id="KAK5627877.1"/>
    </source>
</evidence>
<keyword evidence="4" id="KW-1185">Reference proteome</keyword>
<dbReference type="SUPFAM" id="SSF55961">
    <property type="entry name" value="Bet v1-like"/>
    <property type="match status" value="1"/>
</dbReference>
<feature type="region of interest" description="Disordered" evidence="1">
    <location>
        <begin position="361"/>
        <end position="397"/>
    </location>
</feature>
<name>A0AAN7Z3K7_9PEZI</name>